<dbReference type="OrthoDB" id="340227at2759"/>
<dbReference type="SUPFAM" id="SSF46785">
    <property type="entry name" value="Winged helix' DNA-binding domain"/>
    <property type="match status" value="1"/>
</dbReference>
<gene>
    <name evidence="5" type="ORF">MVEN_01357800</name>
</gene>
<feature type="compositionally biased region" description="Basic and acidic residues" evidence="3">
    <location>
        <begin position="963"/>
        <end position="978"/>
    </location>
</feature>
<reference evidence="5" key="1">
    <citation type="submission" date="2020-05" db="EMBL/GenBank/DDBJ databases">
        <title>Mycena genomes resolve the evolution of fungal bioluminescence.</title>
        <authorList>
            <person name="Tsai I.J."/>
        </authorList>
    </citation>
    <scope>NUCLEOTIDE SEQUENCE</scope>
    <source>
        <strain evidence="5">CCC161011</strain>
    </source>
</reference>
<feature type="compositionally biased region" description="Gly residues" evidence="3">
    <location>
        <begin position="535"/>
        <end position="545"/>
    </location>
</feature>
<feature type="compositionally biased region" description="Pro residues" evidence="3">
    <location>
        <begin position="616"/>
        <end position="627"/>
    </location>
</feature>
<feature type="region of interest" description="Disordered" evidence="3">
    <location>
        <begin position="535"/>
        <end position="702"/>
    </location>
</feature>
<feature type="region of interest" description="Disordered" evidence="3">
    <location>
        <begin position="898"/>
        <end position="933"/>
    </location>
</feature>
<feature type="compositionally biased region" description="Low complexity" evidence="3">
    <location>
        <begin position="629"/>
        <end position="642"/>
    </location>
</feature>
<feature type="compositionally biased region" description="Low complexity" evidence="3">
    <location>
        <begin position="575"/>
        <end position="596"/>
    </location>
</feature>
<dbReference type="PROSITE" id="PS50961">
    <property type="entry name" value="HTH_LA"/>
    <property type="match status" value="1"/>
</dbReference>
<organism evidence="5 6">
    <name type="scientific">Mycena venus</name>
    <dbReference type="NCBI Taxonomy" id="2733690"/>
    <lineage>
        <taxon>Eukaryota</taxon>
        <taxon>Fungi</taxon>
        <taxon>Dikarya</taxon>
        <taxon>Basidiomycota</taxon>
        <taxon>Agaricomycotina</taxon>
        <taxon>Agaricomycetes</taxon>
        <taxon>Agaricomycetidae</taxon>
        <taxon>Agaricales</taxon>
        <taxon>Marasmiineae</taxon>
        <taxon>Mycenaceae</taxon>
        <taxon>Mycena</taxon>
    </lineage>
</organism>
<keyword evidence="6" id="KW-1185">Reference proteome</keyword>
<dbReference type="Proteomes" id="UP000620124">
    <property type="component" value="Unassembled WGS sequence"/>
</dbReference>
<dbReference type="SMART" id="SM00715">
    <property type="entry name" value="LA"/>
    <property type="match status" value="1"/>
</dbReference>
<dbReference type="Pfam" id="PF05383">
    <property type="entry name" value="La"/>
    <property type="match status" value="1"/>
</dbReference>
<feature type="compositionally biased region" description="Low complexity" evidence="3">
    <location>
        <begin position="448"/>
        <end position="468"/>
    </location>
</feature>
<feature type="compositionally biased region" description="Polar residues" evidence="3">
    <location>
        <begin position="105"/>
        <end position="119"/>
    </location>
</feature>
<dbReference type="PANTHER" id="PTHR45691">
    <property type="entry name" value="PROTEIN DIAPHANOUS"/>
    <property type="match status" value="1"/>
</dbReference>
<feature type="compositionally biased region" description="Low complexity" evidence="3">
    <location>
        <begin position="668"/>
        <end position="685"/>
    </location>
</feature>
<proteinExistence type="predicted"/>
<feature type="compositionally biased region" description="Low complexity" evidence="3">
    <location>
        <begin position="120"/>
        <end position="151"/>
    </location>
</feature>
<feature type="region of interest" description="Disordered" evidence="3">
    <location>
        <begin position="1"/>
        <end position="174"/>
    </location>
</feature>
<dbReference type="PANTHER" id="PTHR45691:SF6">
    <property type="entry name" value="PROTEIN DIAPHANOUS"/>
    <property type="match status" value="1"/>
</dbReference>
<dbReference type="GO" id="GO:0003723">
    <property type="term" value="F:RNA binding"/>
    <property type="evidence" value="ECO:0007669"/>
    <property type="project" value="UniProtKB-UniRule"/>
</dbReference>
<dbReference type="InterPro" id="IPR036390">
    <property type="entry name" value="WH_DNA-bd_sf"/>
</dbReference>
<feature type="compositionally biased region" description="Polar residues" evidence="3">
    <location>
        <begin position="356"/>
        <end position="366"/>
    </location>
</feature>
<feature type="compositionally biased region" description="Low complexity" evidence="3">
    <location>
        <begin position="219"/>
        <end position="230"/>
    </location>
</feature>
<dbReference type="GO" id="GO:0005884">
    <property type="term" value="C:actin filament"/>
    <property type="evidence" value="ECO:0007669"/>
    <property type="project" value="TreeGrafter"/>
</dbReference>
<dbReference type="InterPro" id="IPR051412">
    <property type="entry name" value="Formin_Homology_Diaphanous_sf"/>
</dbReference>
<dbReference type="CDD" id="cd07323">
    <property type="entry name" value="LAM"/>
    <property type="match status" value="1"/>
</dbReference>
<dbReference type="Gene3D" id="1.10.10.10">
    <property type="entry name" value="Winged helix-like DNA-binding domain superfamily/Winged helix DNA-binding domain"/>
    <property type="match status" value="1"/>
</dbReference>
<keyword evidence="1 2" id="KW-0694">RNA-binding</keyword>
<protein>
    <submittedName>
        <fullName evidence="5">HTH La-type RNA-binding domain-containing protein</fullName>
    </submittedName>
</protein>
<evidence type="ECO:0000256" key="3">
    <source>
        <dbReference type="SAM" id="MobiDB-lite"/>
    </source>
</evidence>
<dbReference type="AlphaFoldDB" id="A0A8H6Y0M4"/>
<feature type="region of interest" description="Disordered" evidence="3">
    <location>
        <begin position="963"/>
        <end position="1041"/>
    </location>
</feature>
<evidence type="ECO:0000256" key="1">
    <source>
        <dbReference type="ARBA" id="ARBA00022884"/>
    </source>
</evidence>
<evidence type="ECO:0000313" key="5">
    <source>
        <dbReference type="EMBL" id="KAF7350522.1"/>
    </source>
</evidence>
<feature type="compositionally biased region" description="Low complexity" evidence="3">
    <location>
        <begin position="416"/>
        <end position="430"/>
    </location>
</feature>
<feature type="compositionally biased region" description="Basic and acidic residues" evidence="3">
    <location>
        <begin position="299"/>
        <end position="308"/>
    </location>
</feature>
<name>A0A8H6Y0M4_9AGAR</name>
<feature type="compositionally biased region" description="Low complexity" evidence="3">
    <location>
        <begin position="1"/>
        <end position="83"/>
    </location>
</feature>
<feature type="compositionally biased region" description="Low complexity" evidence="3">
    <location>
        <begin position="158"/>
        <end position="174"/>
    </location>
</feature>
<sequence>MQSPSSIPPQAIIQSQSQSQITQSQSQSQTTQSQSRSHQPQPPSAQTQTPSRTQSQSQNASPNKKAAAAPNSSPTAGPNSSPNLSNMQGAPAANAQTGPGPATTPALNNAQAPANRNSDSSTTASAASAPSSKLSSSPPNPSSNTNSNSNLPTPPPTSTLTSTSMTSTAPMSASTALTSAALAPTFIPVASSSVSVPVSASSASVSGSTPSVAASVTTSTSASGSTSISAFPTPAESVSGAMSPTRGGLSGFTSGITSPVRGGGASGAVSPVRSGRESPSVLSASVNKSLASVTVPEEESTREREKVESSGSTSANTSAKEKEASGAKSPVGGKTGKARKWVAIPPEELRAAAEQQLRTVNVNANGSGHRERERDRYPRERERERERDGNGWGGAGGSRGGEYRNGNGNGGRKSQSHSASHSVSQSGTTSRAESVVSGGYDRDRDILQVQPQLQPQHQQTQAAPQPAQDGGEYTAPLSLPQGQGWNYLPPPAQYYPPPPPHFYGVGAPYGAYEGAPPVHAPYGYWAQPGSGIGAEDGKEGAGAGAAGDPYRGNGWVGPGHAGWWPMPQPQPQPQPQQVEGTQEGATQQLQQPQQQDAPREDVSQPQQRQPAREDPPPQPQERPPPPTESGAVSVSSSLSALARGGGGMVFGTVDAGLTDQSPSLSTDLPPSATVAALASSSSASASPPPPPLPASPSREPTWRAAVEPVWPTDPAWDASGSGAGWVGAESILNSNSALINGAGTGTTSASGKPTLLAIGVSPRARAKRLADDPGMEVLDVTVAPGALGGRWEFGTTREAERRTTYYPYGAYAGYGYDTHGQPLYAPYAPPPPMVDGMMPPHVHGQGMMQPLGMGVVPVGPPPQMMGIGGMGMGAYGMPPPPPGQMQGMLGPPNGVPMDGEGVPSNSNVDTGSGPVIGNGNAGGERRGEGSDWEVPQVKDYGYFSGAYGREERNAYLSRASRDLEHAPHQDERPPRDVDYPVGRQRRGSYNGGAYGYEPRGAYGGRRGRGFRGYGRYGRGGFQQQPRAPPTQQQPPPFSITPPPHFTPLVPEGYYPTPYMPTSYDYAQPAHHLAPVPTLRTRLSFPIDRLRQEILSQLEFYLSPDNMATDLYLRQQMDSQGWVRIETLASFKRVQSKTSDVNLVRDVLGLSDYAEIRGEWVRSTEGWEKFVLPTALPSVVDQETQTPHSLLMQADKAGYSPGGEVEELDEEDEEDVVFVMGREAQAWSPERPR</sequence>
<evidence type="ECO:0000256" key="2">
    <source>
        <dbReference type="PROSITE-ProRule" id="PRU00332"/>
    </source>
</evidence>
<feature type="domain" description="HTH La-type RNA-binding" evidence="4">
    <location>
        <begin position="1083"/>
        <end position="1173"/>
    </location>
</feature>
<dbReference type="InterPro" id="IPR036388">
    <property type="entry name" value="WH-like_DNA-bd_sf"/>
</dbReference>
<dbReference type="EMBL" id="JACAZI010000010">
    <property type="protein sequence ID" value="KAF7350522.1"/>
    <property type="molecule type" value="Genomic_DNA"/>
</dbReference>
<feature type="compositionally biased region" description="Pro residues" evidence="3">
    <location>
        <begin position="1026"/>
        <end position="1041"/>
    </location>
</feature>
<feature type="compositionally biased region" description="Polar residues" evidence="3">
    <location>
        <begin position="280"/>
        <end position="291"/>
    </location>
</feature>
<feature type="region of interest" description="Disordered" evidence="3">
    <location>
        <begin position="219"/>
        <end position="484"/>
    </location>
</feature>
<comment type="caution">
    <text evidence="5">The sequence shown here is derived from an EMBL/GenBank/DDBJ whole genome shotgun (WGS) entry which is preliminary data.</text>
</comment>
<feature type="compositionally biased region" description="Gly residues" evidence="3">
    <location>
        <begin position="1010"/>
        <end position="1020"/>
    </location>
</feature>
<evidence type="ECO:0000259" key="4">
    <source>
        <dbReference type="PROSITE" id="PS50961"/>
    </source>
</evidence>
<accession>A0A8H6Y0M4</accession>
<feature type="compositionally biased region" description="Basic and acidic residues" evidence="3">
    <location>
        <begin position="368"/>
        <end position="389"/>
    </location>
</feature>
<dbReference type="GO" id="GO:0030041">
    <property type="term" value="P:actin filament polymerization"/>
    <property type="evidence" value="ECO:0007669"/>
    <property type="project" value="TreeGrafter"/>
</dbReference>
<feature type="compositionally biased region" description="Gly residues" evidence="3">
    <location>
        <begin position="390"/>
        <end position="400"/>
    </location>
</feature>
<evidence type="ECO:0000313" key="6">
    <source>
        <dbReference type="Proteomes" id="UP000620124"/>
    </source>
</evidence>
<dbReference type="InterPro" id="IPR006630">
    <property type="entry name" value="La_HTH"/>
</dbReference>